<proteinExistence type="predicted"/>
<dbReference type="RefSeq" id="WP_321398274.1">
    <property type="nucleotide sequence ID" value="NZ_CP139487.1"/>
</dbReference>
<gene>
    <name evidence="1" type="ORF">SOO65_05780</name>
</gene>
<keyword evidence="2" id="KW-1185">Reference proteome</keyword>
<evidence type="ECO:0000313" key="1">
    <source>
        <dbReference type="EMBL" id="WPU66251.1"/>
    </source>
</evidence>
<sequence length="100" mass="11663">MNQTKTFSHEEALELVPLLMHISSKTKRELNVLNSQLSFFKANTDKAQNIQEKINLSLQAWSDKIRRLGAIPVSLCKVRIPGEEGQHFLWEYPENRLFMH</sequence>
<name>A0AAX4HSR6_9BACT</name>
<protein>
    <submittedName>
        <fullName evidence="1">Uncharacterized protein</fullName>
    </submittedName>
</protein>
<organism evidence="1 2">
    <name type="scientific">Peredibacter starrii</name>
    <dbReference type="NCBI Taxonomy" id="28202"/>
    <lineage>
        <taxon>Bacteria</taxon>
        <taxon>Pseudomonadati</taxon>
        <taxon>Bdellovibrionota</taxon>
        <taxon>Bacteriovoracia</taxon>
        <taxon>Bacteriovoracales</taxon>
        <taxon>Bacteriovoracaceae</taxon>
        <taxon>Peredibacter</taxon>
    </lineage>
</organism>
<dbReference type="KEGG" id="psti:SOO65_05780"/>
<dbReference type="EMBL" id="CP139487">
    <property type="protein sequence ID" value="WPU66251.1"/>
    <property type="molecule type" value="Genomic_DNA"/>
</dbReference>
<dbReference type="AlphaFoldDB" id="A0AAX4HSR6"/>
<accession>A0AAX4HSR6</accession>
<dbReference type="Proteomes" id="UP001324634">
    <property type="component" value="Chromosome"/>
</dbReference>
<evidence type="ECO:0000313" key="2">
    <source>
        <dbReference type="Proteomes" id="UP001324634"/>
    </source>
</evidence>
<reference evidence="1 2" key="1">
    <citation type="submission" date="2023-11" db="EMBL/GenBank/DDBJ databases">
        <title>Peredibacter starrii A3.12.</title>
        <authorList>
            <person name="Mitchell R.J."/>
        </authorList>
    </citation>
    <scope>NUCLEOTIDE SEQUENCE [LARGE SCALE GENOMIC DNA]</scope>
    <source>
        <strain evidence="1 2">A3.12</strain>
    </source>
</reference>